<feature type="domain" description="Aconitase/3-isopropylmalate dehydratase large subunit alpha/beta/alpha" evidence="10">
    <location>
        <begin position="77"/>
        <end position="568"/>
    </location>
</feature>
<dbReference type="EMBL" id="LGCK01000007">
    <property type="protein sequence ID" value="KPL72853.1"/>
    <property type="molecule type" value="Genomic_DNA"/>
</dbReference>
<evidence type="ECO:0000259" key="11">
    <source>
        <dbReference type="Pfam" id="PF00694"/>
    </source>
</evidence>
<dbReference type="NCBIfam" id="NF006757">
    <property type="entry name" value="PRK09277.1"/>
    <property type="match status" value="1"/>
</dbReference>
<dbReference type="GO" id="GO:0006099">
    <property type="term" value="P:tricarboxylic acid cycle"/>
    <property type="evidence" value="ECO:0007669"/>
    <property type="project" value="UniProtKB-UniPathway"/>
</dbReference>
<evidence type="ECO:0000256" key="9">
    <source>
        <dbReference type="RuleBase" id="RU361275"/>
    </source>
</evidence>
<comment type="catalytic activity">
    <reaction evidence="8 9">
        <text>citrate = D-threo-isocitrate</text>
        <dbReference type="Rhea" id="RHEA:10336"/>
        <dbReference type="ChEBI" id="CHEBI:15562"/>
        <dbReference type="ChEBI" id="CHEBI:16947"/>
        <dbReference type="EC" id="4.2.1.3"/>
    </reaction>
</comment>
<dbReference type="UniPathway" id="UPA00223">
    <property type="reaction ID" value="UER00718"/>
</dbReference>
<dbReference type="InterPro" id="IPR015931">
    <property type="entry name" value="Acnase/IPM_dHydase_lsu_aba_1/3"/>
</dbReference>
<evidence type="ECO:0000256" key="5">
    <source>
        <dbReference type="ARBA" id="ARBA00023004"/>
    </source>
</evidence>
<evidence type="ECO:0000313" key="12">
    <source>
        <dbReference type="EMBL" id="KPL72853.1"/>
    </source>
</evidence>
<dbReference type="AlphaFoldDB" id="A0A0P6XTU2"/>
<dbReference type="PATRIC" id="fig|229920.5.peg.1431"/>
<dbReference type="InterPro" id="IPR001030">
    <property type="entry name" value="Acoase/IPM_deHydtase_lsu_aba"/>
</dbReference>
<comment type="similarity">
    <text evidence="2 9">Belongs to the aconitase/IPM isomerase family.</text>
</comment>
<dbReference type="RefSeq" id="WP_062421027.1">
    <property type="nucleotide sequence ID" value="NZ_BBYA01000008.1"/>
</dbReference>
<dbReference type="GO" id="GO:0046872">
    <property type="term" value="F:metal ion binding"/>
    <property type="evidence" value="ECO:0007669"/>
    <property type="project" value="UniProtKB-KW"/>
</dbReference>
<evidence type="ECO:0000313" key="13">
    <source>
        <dbReference type="Proteomes" id="UP000050430"/>
    </source>
</evidence>
<dbReference type="PRINTS" id="PR00415">
    <property type="entry name" value="ACONITASE"/>
</dbReference>
<dbReference type="FunFam" id="3.30.499.10:FF:000005">
    <property type="entry name" value="cytoplasmic aconitate hydratase"/>
    <property type="match status" value="1"/>
</dbReference>
<dbReference type="NCBIfam" id="NF009520">
    <property type="entry name" value="PRK12881.1"/>
    <property type="match status" value="1"/>
</dbReference>
<dbReference type="NCBIfam" id="TIGR01341">
    <property type="entry name" value="aconitase_1"/>
    <property type="match status" value="1"/>
</dbReference>
<evidence type="ECO:0000259" key="10">
    <source>
        <dbReference type="Pfam" id="PF00330"/>
    </source>
</evidence>
<dbReference type="InterPro" id="IPR000573">
    <property type="entry name" value="AconitaseA/IPMdHydase_ssu_swvl"/>
</dbReference>
<keyword evidence="7 9" id="KW-0456">Lyase</keyword>
<keyword evidence="13" id="KW-1185">Reference proteome</keyword>
<dbReference type="Pfam" id="PF00330">
    <property type="entry name" value="Aconitase"/>
    <property type="match status" value="1"/>
</dbReference>
<keyword evidence="9" id="KW-0004">4Fe-4S</keyword>
<dbReference type="CDD" id="cd01580">
    <property type="entry name" value="AcnA_IRP_Swivel"/>
    <property type="match status" value="1"/>
</dbReference>
<name>A0A0P6XTU2_9CHLR</name>
<evidence type="ECO:0000256" key="4">
    <source>
        <dbReference type="ARBA" id="ARBA00022723"/>
    </source>
</evidence>
<dbReference type="InterPro" id="IPR044137">
    <property type="entry name" value="AcnA_IRP_Swivel"/>
</dbReference>
<evidence type="ECO:0000256" key="2">
    <source>
        <dbReference type="ARBA" id="ARBA00007185"/>
    </source>
</evidence>
<evidence type="ECO:0000256" key="3">
    <source>
        <dbReference type="ARBA" id="ARBA00012926"/>
    </source>
</evidence>
<accession>A0A0P6XTU2</accession>
<dbReference type="InterPro" id="IPR006249">
    <property type="entry name" value="Aconitase/IRP2"/>
</dbReference>
<dbReference type="STRING" id="229920.ADM99_07315"/>
<sequence length="900" mass="98009">MKSNRFEEQVAQFGNRTYRYYSIQQAGVEFKRDISRLPFCIRILLEMAMRKCDGLSVTIDDVSRLARWAPSADDRPPLAFYPARVVLQDFTGVPVMVDLAAMRTEMQRRGGDPSRINPAIPVDLVIDHSVQMDFAGSSDAIKKNVEIEFQRNQERYHFLRWAQQAFTNLRIVPPSRGIIHQVNLEKLSPVVQTTNDTIPLVYPDTILGTDSHTPMINGLGVLGWGVGGIEAIAAMLDQPVELVTPDVIGVHLTGTLREGVMPTDLVLHLTQILRKTGVVNKFLEYFGPGLDELSLADRAMISNMTPENGATVSYFPVDRVTLDYLRLTGRGKDQVDLIEAYFTAQGMLRTSQSLDPQYSSIIEFNLGEVEPSIAGPKRPQDRISLKNVKAEFLGSLTRSKTDRGYQLPEEKLANTSLVNLPDGKTATLHHGSVVLAAITSCTNTSNPTVMLAAGLVAKKAVEAGLSISPTIKTSLAPGSRVVADYLRTSGLQKYLDQLGFQVAGFGCGTCIGNSGPLPDVTVNAIKQGELVAAAVLSGNRNFEGRVSPHTLANFLASPPLVVAFALAGRVDIDFENEPVGLGKNGTPVYLRDIWPTRYEIDELAAASITADLFTSAYADVFSGDSDWQALDVRSGSNYEWISSSTYIQEPPYFKQTASTSAQGATLKNMRMLAVFGDSVTTDHISPAGNISKDSPSGEYLRSLNVAPADFNSYGSRRGNDRVMVRGTFANLRLRNLMAGGKEGGFTAFQPDGEIITIYEASRKYMEKGIPLAVLAGKEYGTGSSRDWAAKGPMLLGIRVVIAESFERIHRSNLAGMGILPLQFQAGQNAPSLGLDGTETLDINVDDATLEPGCPILVSAHKKNGETLTFKVTCRLDTPLEVQYYRQGGLLPAVLNTIQKK</sequence>
<keyword evidence="4" id="KW-0479">Metal-binding</keyword>
<keyword evidence="5 9" id="KW-0408">Iron</keyword>
<dbReference type="Pfam" id="PF00694">
    <property type="entry name" value="Aconitase_C"/>
    <property type="match status" value="1"/>
</dbReference>
<gene>
    <name evidence="12" type="ORF">ADM99_07315</name>
</gene>
<evidence type="ECO:0000256" key="6">
    <source>
        <dbReference type="ARBA" id="ARBA00023014"/>
    </source>
</evidence>
<dbReference type="PROSITE" id="PS01244">
    <property type="entry name" value="ACONITASE_2"/>
    <property type="match status" value="1"/>
</dbReference>
<keyword evidence="6 9" id="KW-0411">Iron-sulfur</keyword>
<dbReference type="Proteomes" id="UP000050430">
    <property type="component" value="Unassembled WGS sequence"/>
</dbReference>
<comment type="function">
    <text evidence="9">Catalyzes the isomerization of citrate to isocitrate via cis-aconitate.</text>
</comment>
<protein>
    <recommendedName>
        <fullName evidence="3 9">Aconitate hydratase</fullName>
        <shortName evidence="9">Aconitase</shortName>
        <ecNumber evidence="3 9">4.2.1.3</ecNumber>
    </recommendedName>
</protein>
<dbReference type="Gene3D" id="3.20.19.10">
    <property type="entry name" value="Aconitase, domain 4"/>
    <property type="match status" value="1"/>
</dbReference>
<dbReference type="OrthoDB" id="9764318at2"/>
<evidence type="ECO:0000256" key="7">
    <source>
        <dbReference type="ARBA" id="ARBA00023239"/>
    </source>
</evidence>
<comment type="caution">
    <text evidence="12">The sequence shown here is derived from an EMBL/GenBank/DDBJ whole genome shotgun (WGS) entry which is preliminary data.</text>
</comment>
<dbReference type="SUPFAM" id="SSF52016">
    <property type="entry name" value="LeuD/IlvD-like"/>
    <property type="match status" value="1"/>
</dbReference>
<evidence type="ECO:0000256" key="8">
    <source>
        <dbReference type="ARBA" id="ARBA00023501"/>
    </source>
</evidence>
<dbReference type="GO" id="GO:0003994">
    <property type="term" value="F:aconitate hydratase activity"/>
    <property type="evidence" value="ECO:0007669"/>
    <property type="project" value="UniProtKB-EC"/>
</dbReference>
<dbReference type="InterPro" id="IPR015928">
    <property type="entry name" value="Aconitase/3IPM_dehydase_swvl"/>
</dbReference>
<organism evidence="12 13">
    <name type="scientific">Leptolinea tardivitalis</name>
    <dbReference type="NCBI Taxonomy" id="229920"/>
    <lineage>
        <taxon>Bacteria</taxon>
        <taxon>Bacillati</taxon>
        <taxon>Chloroflexota</taxon>
        <taxon>Anaerolineae</taxon>
        <taxon>Anaerolineales</taxon>
        <taxon>Anaerolineaceae</taxon>
        <taxon>Leptolinea</taxon>
    </lineage>
</organism>
<dbReference type="PROSITE" id="PS00450">
    <property type="entry name" value="ACONITASE_1"/>
    <property type="match status" value="1"/>
</dbReference>
<dbReference type="FunFam" id="3.20.19.10:FF:000001">
    <property type="entry name" value="Aconitate hydratase"/>
    <property type="match status" value="1"/>
</dbReference>
<reference evidence="12 13" key="1">
    <citation type="submission" date="2015-07" db="EMBL/GenBank/DDBJ databases">
        <title>Genome sequence of Leptolinea tardivitalis DSM 16556.</title>
        <authorList>
            <person name="Hemp J."/>
            <person name="Ward L.M."/>
            <person name="Pace L.A."/>
            <person name="Fischer W.W."/>
        </authorList>
    </citation>
    <scope>NUCLEOTIDE SEQUENCE [LARGE SCALE GENOMIC DNA]</scope>
    <source>
        <strain evidence="12 13">YMTK-2</strain>
    </source>
</reference>
<dbReference type="Gene3D" id="3.30.499.10">
    <property type="entry name" value="Aconitase, domain 3"/>
    <property type="match status" value="2"/>
</dbReference>
<evidence type="ECO:0000256" key="1">
    <source>
        <dbReference type="ARBA" id="ARBA00001966"/>
    </source>
</evidence>
<dbReference type="Gene3D" id="6.10.190.10">
    <property type="match status" value="1"/>
</dbReference>
<dbReference type="EC" id="4.2.1.3" evidence="3 9"/>
<dbReference type="InterPro" id="IPR036008">
    <property type="entry name" value="Aconitase_4Fe-4S_dom"/>
</dbReference>
<dbReference type="GO" id="GO:0051539">
    <property type="term" value="F:4 iron, 4 sulfur cluster binding"/>
    <property type="evidence" value="ECO:0007669"/>
    <property type="project" value="UniProtKB-KW"/>
</dbReference>
<dbReference type="PANTHER" id="PTHR11670">
    <property type="entry name" value="ACONITASE/IRON-RESPONSIVE ELEMENT FAMILY MEMBER"/>
    <property type="match status" value="1"/>
</dbReference>
<feature type="domain" description="Aconitase A/isopropylmalate dehydratase small subunit swivel" evidence="11">
    <location>
        <begin position="699"/>
        <end position="825"/>
    </location>
</feature>
<dbReference type="InterPro" id="IPR018136">
    <property type="entry name" value="Aconitase_4Fe-4S_BS"/>
</dbReference>
<dbReference type="SUPFAM" id="SSF53732">
    <property type="entry name" value="Aconitase iron-sulfur domain"/>
    <property type="match status" value="1"/>
</dbReference>
<proteinExistence type="inferred from homology"/>
<comment type="cofactor">
    <cofactor evidence="1">
        <name>[4Fe-4S] cluster</name>
        <dbReference type="ChEBI" id="CHEBI:49883"/>
    </cofactor>
</comment>